<protein>
    <submittedName>
        <fullName evidence="5">NUDIX domain-containing protein</fullName>
    </submittedName>
</protein>
<keyword evidence="2 3" id="KW-0378">Hydrolase</keyword>
<evidence type="ECO:0000256" key="1">
    <source>
        <dbReference type="ARBA" id="ARBA00005582"/>
    </source>
</evidence>
<feature type="domain" description="Nudix hydrolase" evidence="4">
    <location>
        <begin position="7"/>
        <end position="140"/>
    </location>
</feature>
<dbReference type="Gene3D" id="3.90.79.10">
    <property type="entry name" value="Nucleoside Triphosphate Pyrophosphohydrolase"/>
    <property type="match status" value="1"/>
</dbReference>
<accession>A0A7K3M8F3</accession>
<proteinExistence type="inferred from homology"/>
<dbReference type="CDD" id="cd03673">
    <property type="entry name" value="NUDIX_Ap6A_hydrolase"/>
    <property type="match status" value="1"/>
</dbReference>
<keyword evidence="6" id="KW-1185">Reference proteome</keyword>
<organism evidence="5 6">
    <name type="scientific">Phytoactinopolyspora mesophila</name>
    <dbReference type="NCBI Taxonomy" id="2650750"/>
    <lineage>
        <taxon>Bacteria</taxon>
        <taxon>Bacillati</taxon>
        <taxon>Actinomycetota</taxon>
        <taxon>Actinomycetes</taxon>
        <taxon>Jiangellales</taxon>
        <taxon>Jiangellaceae</taxon>
        <taxon>Phytoactinopolyspora</taxon>
    </lineage>
</organism>
<dbReference type="EMBL" id="WLZY01000005">
    <property type="protein sequence ID" value="NDL58698.1"/>
    <property type="molecule type" value="Genomic_DNA"/>
</dbReference>
<evidence type="ECO:0000256" key="3">
    <source>
        <dbReference type="RuleBase" id="RU003476"/>
    </source>
</evidence>
<evidence type="ECO:0000259" key="4">
    <source>
        <dbReference type="PROSITE" id="PS51462"/>
    </source>
</evidence>
<dbReference type="PRINTS" id="PR00502">
    <property type="entry name" value="NUDIXFAMILY"/>
</dbReference>
<dbReference type="SUPFAM" id="SSF55811">
    <property type="entry name" value="Nudix"/>
    <property type="match status" value="1"/>
</dbReference>
<dbReference type="GO" id="GO:0006754">
    <property type="term" value="P:ATP biosynthetic process"/>
    <property type="evidence" value="ECO:0007669"/>
    <property type="project" value="TreeGrafter"/>
</dbReference>
<dbReference type="PROSITE" id="PS51462">
    <property type="entry name" value="NUDIX"/>
    <property type="match status" value="1"/>
</dbReference>
<dbReference type="InterPro" id="IPR020476">
    <property type="entry name" value="Nudix_hydrolase"/>
</dbReference>
<comment type="caution">
    <text evidence="5">The sequence shown here is derived from an EMBL/GenBank/DDBJ whole genome shotgun (WGS) entry which is preliminary data.</text>
</comment>
<dbReference type="InterPro" id="IPR020084">
    <property type="entry name" value="NUDIX_hydrolase_CS"/>
</dbReference>
<evidence type="ECO:0000313" key="6">
    <source>
        <dbReference type="Proteomes" id="UP000460435"/>
    </source>
</evidence>
<dbReference type="PROSITE" id="PS00893">
    <property type="entry name" value="NUDIX_BOX"/>
    <property type="match status" value="1"/>
</dbReference>
<dbReference type="PANTHER" id="PTHR21340">
    <property type="entry name" value="DIADENOSINE 5,5-P1,P4-TETRAPHOSPHATE PYROPHOSPHOHYDROLASE MUTT"/>
    <property type="match status" value="1"/>
</dbReference>
<dbReference type="InterPro" id="IPR000086">
    <property type="entry name" value="NUDIX_hydrolase_dom"/>
</dbReference>
<reference evidence="5 6" key="1">
    <citation type="submission" date="2019-11" db="EMBL/GenBank/DDBJ databases">
        <authorList>
            <person name="Li X.-J."/>
            <person name="Feng X.-M."/>
        </authorList>
    </citation>
    <scope>NUCLEOTIDE SEQUENCE [LARGE SCALE GENOMIC DNA]</scope>
    <source>
        <strain evidence="5 6">XMNu-373</strain>
    </source>
</reference>
<comment type="similarity">
    <text evidence="1 3">Belongs to the Nudix hydrolase family.</text>
</comment>
<dbReference type="GO" id="GO:0004081">
    <property type="term" value="F:bis(5'-nucleosyl)-tetraphosphatase (asymmetrical) activity"/>
    <property type="evidence" value="ECO:0007669"/>
    <property type="project" value="TreeGrafter"/>
</dbReference>
<dbReference type="Pfam" id="PF00293">
    <property type="entry name" value="NUDIX"/>
    <property type="match status" value="1"/>
</dbReference>
<gene>
    <name evidence="5" type="ORF">F7O44_16640</name>
</gene>
<dbReference type="InterPro" id="IPR051325">
    <property type="entry name" value="Nudix_hydrolase_domain"/>
</dbReference>
<dbReference type="InterPro" id="IPR015797">
    <property type="entry name" value="NUDIX_hydrolase-like_dom_sf"/>
</dbReference>
<dbReference type="AlphaFoldDB" id="A0A7K3M8F3"/>
<dbReference type="Proteomes" id="UP000460435">
    <property type="component" value="Unassembled WGS sequence"/>
</dbReference>
<dbReference type="PANTHER" id="PTHR21340:SF0">
    <property type="entry name" value="BIS(5'-NUCLEOSYL)-TETRAPHOSPHATASE [ASYMMETRICAL]"/>
    <property type="match status" value="1"/>
</dbReference>
<evidence type="ECO:0000256" key="2">
    <source>
        <dbReference type="ARBA" id="ARBA00022801"/>
    </source>
</evidence>
<name>A0A7K3M8F3_9ACTN</name>
<sequence length="144" mass="16431">MSRPKDDPVRAAGGVVWRSKGADVEIIVVHRPKYDDWSLPKGKLDPGETWEEAAAREVREETGLEVELGPFVDQVEYVEHGSKADRFRRPKVVRFWAMRAVGGTFTPHREVDAVRWLSPHDAIQLLTHELDHGTVQRFLTLPLQ</sequence>
<evidence type="ECO:0000313" key="5">
    <source>
        <dbReference type="EMBL" id="NDL58698.1"/>
    </source>
</evidence>
<dbReference type="GO" id="GO:0006167">
    <property type="term" value="P:AMP biosynthetic process"/>
    <property type="evidence" value="ECO:0007669"/>
    <property type="project" value="TreeGrafter"/>
</dbReference>
<dbReference type="RefSeq" id="WP_162451386.1">
    <property type="nucleotide sequence ID" value="NZ_WLZY01000005.1"/>
</dbReference>